<dbReference type="Gene3D" id="3.40.50.1580">
    <property type="entry name" value="Nucleoside phosphorylase domain"/>
    <property type="match status" value="1"/>
</dbReference>
<dbReference type="EC" id="3.2.2.26" evidence="1"/>
<protein>
    <recommendedName>
        <fullName evidence="1">Futalosine hydrolase</fullName>
        <ecNumber evidence="1">3.2.2.26</ecNumber>
    </recommendedName>
</protein>
<accession>A0ABS8NHM6</accession>
<sequence length="235" mass="25267">MDADRTLLLIPTAGERRGLLSHLDKTQLRSQSWQIELCGFGLVAAAASTMHWLHQHQPDRVVLAGIAGSLHPDAAVGSASWFNDVVCDGIGVGEGASFQSASQLGWPQIAADNQNQSQAVTDRLSLCVPSRQTSSDDRSPHPNARRTLLSVCAASADPAMAQRRRDMLTPTIESQIHAEDMEAFGVALACQLHQTPCMVVRGISNQAGDRDHANWQIDPALAAAAKRICEAFKLT</sequence>
<evidence type="ECO:0000256" key="1">
    <source>
        <dbReference type="NCBIfam" id="TIGR03664"/>
    </source>
</evidence>
<dbReference type="PANTHER" id="PTHR46832:SF2">
    <property type="entry name" value="FUTALOSINE HYDROLASE"/>
    <property type="match status" value="1"/>
</dbReference>
<feature type="domain" description="Nucleoside phosphorylase" evidence="2">
    <location>
        <begin position="37"/>
        <end position="229"/>
    </location>
</feature>
<dbReference type="NCBIfam" id="TIGR03664">
    <property type="entry name" value="fut_nucase"/>
    <property type="match status" value="1"/>
</dbReference>
<keyword evidence="4" id="KW-1185">Reference proteome</keyword>
<dbReference type="InterPro" id="IPR035994">
    <property type="entry name" value="Nucleoside_phosphorylase_sf"/>
</dbReference>
<dbReference type="InterPro" id="IPR000845">
    <property type="entry name" value="Nucleoside_phosphorylase_d"/>
</dbReference>
<dbReference type="Pfam" id="PF01048">
    <property type="entry name" value="PNP_UDP_1"/>
    <property type="match status" value="1"/>
</dbReference>
<dbReference type="PANTHER" id="PTHR46832">
    <property type="entry name" value="5'-METHYLTHIOADENOSINE/S-ADENOSYLHOMOCYSTEINE NUCLEOSIDASE"/>
    <property type="match status" value="1"/>
</dbReference>
<keyword evidence="3" id="KW-0326">Glycosidase</keyword>
<name>A0ABS8NHM6_9BACT</name>
<organism evidence="3 4">
    <name type="scientific">Rhodopirellula halodulae</name>
    <dbReference type="NCBI Taxonomy" id="2894198"/>
    <lineage>
        <taxon>Bacteria</taxon>
        <taxon>Pseudomonadati</taxon>
        <taxon>Planctomycetota</taxon>
        <taxon>Planctomycetia</taxon>
        <taxon>Pirellulales</taxon>
        <taxon>Pirellulaceae</taxon>
        <taxon>Rhodopirellula</taxon>
    </lineage>
</organism>
<dbReference type="InterPro" id="IPR019963">
    <property type="entry name" value="FL_hydrolase_MqnB"/>
</dbReference>
<comment type="caution">
    <text evidence="3">The sequence shown here is derived from an EMBL/GenBank/DDBJ whole genome shotgun (WGS) entry which is preliminary data.</text>
</comment>
<dbReference type="Proteomes" id="UP001430306">
    <property type="component" value="Unassembled WGS sequence"/>
</dbReference>
<dbReference type="RefSeq" id="WP_230274012.1">
    <property type="nucleotide sequence ID" value="NZ_JAJKFW010000023.1"/>
</dbReference>
<evidence type="ECO:0000259" key="2">
    <source>
        <dbReference type="Pfam" id="PF01048"/>
    </source>
</evidence>
<evidence type="ECO:0000313" key="4">
    <source>
        <dbReference type="Proteomes" id="UP001430306"/>
    </source>
</evidence>
<gene>
    <name evidence="3" type="primary">mqnB</name>
    <name evidence="3" type="ORF">LOC71_12355</name>
</gene>
<evidence type="ECO:0000313" key="3">
    <source>
        <dbReference type="EMBL" id="MCC9643070.1"/>
    </source>
</evidence>
<keyword evidence="3" id="KW-0378">Hydrolase</keyword>
<dbReference type="SUPFAM" id="SSF53167">
    <property type="entry name" value="Purine and uridine phosphorylases"/>
    <property type="match status" value="1"/>
</dbReference>
<dbReference type="EMBL" id="JAJKFW010000023">
    <property type="protein sequence ID" value="MCC9643070.1"/>
    <property type="molecule type" value="Genomic_DNA"/>
</dbReference>
<dbReference type="GO" id="GO:0016798">
    <property type="term" value="F:hydrolase activity, acting on glycosyl bonds"/>
    <property type="evidence" value="ECO:0007669"/>
    <property type="project" value="UniProtKB-KW"/>
</dbReference>
<proteinExistence type="predicted"/>
<reference evidence="3" key="1">
    <citation type="submission" date="2021-11" db="EMBL/GenBank/DDBJ databases">
        <title>Genome sequence.</title>
        <authorList>
            <person name="Sun Q."/>
        </authorList>
    </citation>
    <scope>NUCLEOTIDE SEQUENCE</scope>
    <source>
        <strain evidence="3">JC740</strain>
    </source>
</reference>